<accession>A0A665WGT0</accession>
<evidence type="ECO:0000256" key="8">
    <source>
        <dbReference type="SAM" id="Phobius"/>
    </source>
</evidence>
<dbReference type="OMA" id="CWLVYEK"/>
<dbReference type="InParanoid" id="A0A665WGT0"/>
<dbReference type="InterPro" id="IPR000203">
    <property type="entry name" value="GPS"/>
</dbReference>
<dbReference type="Pfam" id="PF00002">
    <property type="entry name" value="7tm_2"/>
    <property type="match status" value="1"/>
</dbReference>
<evidence type="ECO:0000313" key="12">
    <source>
        <dbReference type="Proteomes" id="UP000472264"/>
    </source>
</evidence>
<dbReference type="GO" id="GO:0007189">
    <property type="term" value="P:adenylate cyclase-activating G protein-coupled receptor signaling pathway"/>
    <property type="evidence" value="ECO:0007669"/>
    <property type="project" value="TreeGrafter"/>
</dbReference>
<dbReference type="Gene3D" id="2.60.220.50">
    <property type="match status" value="1"/>
</dbReference>
<name>A0A665WGT0_ECHNA</name>
<dbReference type="Gene3D" id="1.20.1070.10">
    <property type="entry name" value="Rhodopsin 7-helix transmembrane proteins"/>
    <property type="match status" value="1"/>
</dbReference>
<dbReference type="InterPro" id="IPR000832">
    <property type="entry name" value="GPCR_2_secretin-like"/>
</dbReference>
<dbReference type="GO" id="GO:0016020">
    <property type="term" value="C:membrane"/>
    <property type="evidence" value="ECO:0007669"/>
    <property type="project" value="UniProtKB-SubCell"/>
</dbReference>
<evidence type="ECO:0000256" key="3">
    <source>
        <dbReference type="ARBA" id="ARBA00022692"/>
    </source>
</evidence>
<dbReference type="Pfam" id="PF01825">
    <property type="entry name" value="GPS"/>
    <property type="match status" value="1"/>
</dbReference>
<evidence type="ECO:0000256" key="5">
    <source>
        <dbReference type="ARBA" id="ARBA00023136"/>
    </source>
</evidence>
<feature type="transmembrane region" description="Helical" evidence="8">
    <location>
        <begin position="303"/>
        <end position="329"/>
    </location>
</feature>
<organism evidence="11 12">
    <name type="scientific">Echeneis naucrates</name>
    <name type="common">Live sharksucker</name>
    <dbReference type="NCBI Taxonomy" id="173247"/>
    <lineage>
        <taxon>Eukaryota</taxon>
        <taxon>Metazoa</taxon>
        <taxon>Chordata</taxon>
        <taxon>Craniata</taxon>
        <taxon>Vertebrata</taxon>
        <taxon>Euteleostomi</taxon>
        <taxon>Actinopterygii</taxon>
        <taxon>Neopterygii</taxon>
        <taxon>Teleostei</taxon>
        <taxon>Neoteleostei</taxon>
        <taxon>Acanthomorphata</taxon>
        <taxon>Carangaria</taxon>
        <taxon>Carangiformes</taxon>
        <taxon>Echeneidae</taxon>
        <taxon>Echeneis</taxon>
    </lineage>
</organism>
<dbReference type="InterPro" id="IPR057244">
    <property type="entry name" value="GAIN_B"/>
</dbReference>
<dbReference type="SUPFAM" id="SSF81321">
    <property type="entry name" value="Family A G protein-coupled receptor-like"/>
    <property type="match status" value="1"/>
</dbReference>
<evidence type="ECO:0000259" key="10">
    <source>
        <dbReference type="PROSITE" id="PS50261"/>
    </source>
</evidence>
<evidence type="ECO:0000256" key="7">
    <source>
        <dbReference type="ARBA" id="ARBA00023180"/>
    </source>
</evidence>
<feature type="transmembrane region" description="Helical" evidence="8">
    <location>
        <begin position="146"/>
        <end position="173"/>
    </location>
</feature>
<feature type="transmembrane region" description="Helical" evidence="8">
    <location>
        <begin position="224"/>
        <end position="247"/>
    </location>
</feature>
<proteinExistence type="inferred from homology"/>
<dbReference type="PRINTS" id="PR00249">
    <property type="entry name" value="GPCRSECRETIN"/>
</dbReference>
<keyword evidence="12" id="KW-1185">Reference proteome</keyword>
<dbReference type="InterPro" id="IPR051587">
    <property type="entry name" value="Adhesion_GPCR"/>
</dbReference>
<feature type="transmembrane region" description="Helical" evidence="8">
    <location>
        <begin position="185"/>
        <end position="204"/>
    </location>
</feature>
<protein>
    <recommendedName>
        <fullName evidence="13">Adhesion G protein-coupled receptor F3b</fullName>
    </recommendedName>
</protein>
<keyword evidence="7" id="KW-0325">Glycoprotein</keyword>
<dbReference type="GO" id="GO:0007166">
    <property type="term" value="P:cell surface receptor signaling pathway"/>
    <property type="evidence" value="ECO:0007669"/>
    <property type="project" value="InterPro"/>
</dbReference>
<dbReference type="Proteomes" id="UP000472264">
    <property type="component" value="Chromosome 24"/>
</dbReference>
<dbReference type="SMART" id="SM00303">
    <property type="entry name" value="GPS"/>
    <property type="match status" value="1"/>
</dbReference>
<feature type="transmembrane region" description="Helical" evidence="8">
    <location>
        <begin position="254"/>
        <end position="277"/>
    </location>
</feature>
<dbReference type="PANTHER" id="PTHR45813">
    <property type="entry name" value="IG-LIKE DOMAIN-CONTAINING PROTEIN"/>
    <property type="match status" value="1"/>
</dbReference>
<dbReference type="PROSITE" id="PS50221">
    <property type="entry name" value="GAIN_B"/>
    <property type="match status" value="1"/>
</dbReference>
<evidence type="ECO:0000256" key="4">
    <source>
        <dbReference type="ARBA" id="ARBA00022989"/>
    </source>
</evidence>
<keyword evidence="3 8" id="KW-0812">Transmembrane</keyword>
<dbReference type="PROSITE" id="PS50261">
    <property type="entry name" value="G_PROTEIN_RECEP_F2_4"/>
    <property type="match status" value="1"/>
</dbReference>
<keyword evidence="6" id="KW-1015">Disulfide bond</keyword>
<evidence type="ECO:0000256" key="6">
    <source>
        <dbReference type="ARBA" id="ARBA00023157"/>
    </source>
</evidence>
<evidence type="ECO:0000259" key="9">
    <source>
        <dbReference type="PROSITE" id="PS50221"/>
    </source>
</evidence>
<dbReference type="GO" id="GO:0004930">
    <property type="term" value="F:G protein-coupled receptor activity"/>
    <property type="evidence" value="ECO:0007669"/>
    <property type="project" value="InterPro"/>
</dbReference>
<evidence type="ECO:0000313" key="11">
    <source>
        <dbReference type="Ensembl" id="ENSENLP00000043188.1"/>
    </source>
</evidence>
<evidence type="ECO:0000256" key="2">
    <source>
        <dbReference type="ARBA" id="ARBA00007343"/>
    </source>
</evidence>
<reference evidence="11" key="1">
    <citation type="submission" date="2021-04" db="EMBL/GenBank/DDBJ databases">
        <authorList>
            <consortium name="Wellcome Sanger Institute Data Sharing"/>
        </authorList>
    </citation>
    <scope>NUCLEOTIDE SEQUENCE [LARGE SCALE GENOMIC DNA]</scope>
</reference>
<dbReference type="InterPro" id="IPR017981">
    <property type="entry name" value="GPCR_2-like_7TM"/>
</dbReference>
<sequence>VQLRTTIPEIDIPEAGTGRKSLTVITFFSMDNVLPARDEENSTSNVINGRVVLVQSNRTNHTNLLLSATLNESNSNINISLEFPIERQKSTKPYCVFWNTSAEIWLEEGCTLKTRDDNRTVCECNHLTSFSVLMAKTDVSTKALDLITYVGLGVSICSLVIFLIIEFMVWSAVVKSNLSHFRHTAMVNIAVFLLLADCSFLASVSPKLIGDFWCLVLTICKHLFFLAMFSWMLCMSVMLVHQLIFVFSPLRKRVFMFLSSIVGYVCPVLIVGCSYIYSKYTDKPYHNKETCWLYFEKLLEGSIHAFFLPVGTVIFTNLFSMVVVILTLMKTSVPDGKSSEKETVKSILKVVIFLTPVFGVTWAIGFFLLILDSHHATVQGYIHFAVSDQVFGCWSFTVSQYTL</sequence>
<comment type="subcellular location">
    <subcellularLocation>
        <location evidence="1">Membrane</location>
        <topology evidence="1">Multi-pass membrane protein</topology>
    </subcellularLocation>
</comment>
<evidence type="ECO:0000256" key="1">
    <source>
        <dbReference type="ARBA" id="ARBA00004141"/>
    </source>
</evidence>
<comment type="similarity">
    <text evidence="2">Belongs to the G-protein coupled receptor 2 family. Adhesion G-protein coupled receptor (ADGR) subfamily.</text>
</comment>
<reference evidence="11" key="3">
    <citation type="submission" date="2025-09" db="UniProtKB">
        <authorList>
            <consortium name="Ensembl"/>
        </authorList>
    </citation>
    <scope>IDENTIFICATION</scope>
</reference>
<feature type="domain" description="G-protein coupled receptors family 2 profile 2" evidence="10">
    <location>
        <begin position="144"/>
        <end position="403"/>
    </location>
</feature>
<keyword evidence="5 8" id="KW-0472">Membrane</keyword>
<dbReference type="InterPro" id="IPR046338">
    <property type="entry name" value="GAIN_dom_sf"/>
</dbReference>
<feature type="domain" description="GAIN-B" evidence="9">
    <location>
        <begin position="1"/>
        <end position="140"/>
    </location>
</feature>
<reference evidence="11" key="2">
    <citation type="submission" date="2025-08" db="UniProtKB">
        <authorList>
            <consortium name="Ensembl"/>
        </authorList>
    </citation>
    <scope>IDENTIFICATION</scope>
</reference>
<keyword evidence="4 8" id="KW-1133">Transmembrane helix</keyword>
<dbReference type="PANTHER" id="PTHR45813:SF2">
    <property type="entry name" value="ADHESION G-PROTEIN COUPLED RECEPTOR F3"/>
    <property type="match status" value="1"/>
</dbReference>
<dbReference type="Ensembl" id="ENSENLT00000044283.1">
    <property type="protein sequence ID" value="ENSENLP00000043188.1"/>
    <property type="gene ID" value="ENSENLG00000018442.1"/>
</dbReference>
<dbReference type="AlphaFoldDB" id="A0A665WGT0"/>
<feature type="transmembrane region" description="Helical" evidence="8">
    <location>
        <begin position="350"/>
        <end position="371"/>
    </location>
</feature>
<evidence type="ECO:0008006" key="13">
    <source>
        <dbReference type="Google" id="ProtNLM"/>
    </source>
</evidence>